<dbReference type="InterPro" id="IPR051992">
    <property type="entry name" value="OxStress_Response_Reg"/>
</dbReference>
<feature type="compositionally biased region" description="Polar residues" evidence="3">
    <location>
        <begin position="123"/>
        <end position="140"/>
    </location>
</feature>
<dbReference type="Proteomes" id="UP000287651">
    <property type="component" value="Unassembled WGS sequence"/>
</dbReference>
<feature type="compositionally biased region" description="Polar residues" evidence="3">
    <location>
        <begin position="1"/>
        <end position="12"/>
    </location>
</feature>
<reference evidence="4 5" key="1">
    <citation type="journal article" date="2014" name="Agronomy (Basel)">
        <title>A Draft Genome Sequence for Ensete ventricosum, the Drought-Tolerant Tree Against Hunger.</title>
        <authorList>
            <person name="Harrison J."/>
            <person name="Moore K.A."/>
            <person name="Paszkiewicz K."/>
            <person name="Jones T."/>
            <person name="Grant M."/>
            <person name="Ambacheew D."/>
            <person name="Muzemil S."/>
            <person name="Studholme D.J."/>
        </authorList>
    </citation>
    <scope>NUCLEOTIDE SEQUENCE [LARGE SCALE GENOMIC DNA]</scope>
</reference>
<dbReference type="PANTHER" id="PTHR33172">
    <property type="entry name" value="OS08G0516900 PROTEIN"/>
    <property type="match status" value="1"/>
</dbReference>
<comment type="caution">
    <text evidence="4">The sequence shown here is derived from an EMBL/GenBank/DDBJ whole genome shotgun (WGS) entry which is preliminary data.</text>
</comment>
<feature type="region of interest" description="Disordered" evidence="3">
    <location>
        <begin position="1"/>
        <end position="62"/>
    </location>
</feature>
<feature type="compositionally biased region" description="Low complexity" evidence="3">
    <location>
        <begin position="27"/>
        <end position="48"/>
    </location>
</feature>
<proteinExistence type="predicted"/>
<evidence type="ECO:0000313" key="4">
    <source>
        <dbReference type="EMBL" id="RRT81461.1"/>
    </source>
</evidence>
<feature type="compositionally biased region" description="Polar residues" evidence="3">
    <location>
        <begin position="160"/>
        <end position="173"/>
    </location>
</feature>
<dbReference type="PANTHER" id="PTHR33172:SF29">
    <property type="entry name" value="OS06G0559400 PROTEIN"/>
    <property type="match status" value="1"/>
</dbReference>
<evidence type="ECO:0000256" key="2">
    <source>
        <dbReference type="ARBA" id="ARBA00023242"/>
    </source>
</evidence>
<evidence type="ECO:0000256" key="3">
    <source>
        <dbReference type="SAM" id="MobiDB-lite"/>
    </source>
</evidence>
<sequence>MDASLIPQSSHGTMDEDDGESFSNVPDASTSSSSSSSDDMDDAASSASPTTEEEPHGDGPLYEMASLVAQLPFKRGLSKYYRGKSQTFTSLSSVRCVEDLAKPERPQRKKMKPCKSYGWGLDSQRSLSPNESSKTITKKASSLGGRKHSFVSGRPPVAPQRSNNFSSQTLLFA</sequence>
<keyword evidence="2" id="KW-0539">Nucleus</keyword>
<name>A0A427AYZ1_ENSVE</name>
<organism evidence="4 5">
    <name type="scientific">Ensete ventricosum</name>
    <name type="common">Abyssinian banana</name>
    <name type="synonym">Musa ensete</name>
    <dbReference type="NCBI Taxonomy" id="4639"/>
    <lineage>
        <taxon>Eukaryota</taxon>
        <taxon>Viridiplantae</taxon>
        <taxon>Streptophyta</taxon>
        <taxon>Embryophyta</taxon>
        <taxon>Tracheophyta</taxon>
        <taxon>Spermatophyta</taxon>
        <taxon>Magnoliopsida</taxon>
        <taxon>Liliopsida</taxon>
        <taxon>Zingiberales</taxon>
        <taxon>Musaceae</taxon>
        <taxon>Ensete</taxon>
    </lineage>
</organism>
<comment type="subcellular location">
    <subcellularLocation>
        <location evidence="1">Nucleus</location>
    </subcellularLocation>
</comment>
<protein>
    <recommendedName>
        <fullName evidence="6">Oxidative stress 3</fullName>
    </recommendedName>
</protein>
<dbReference type="GO" id="GO:0006950">
    <property type="term" value="P:response to stress"/>
    <property type="evidence" value="ECO:0007669"/>
    <property type="project" value="UniProtKB-ARBA"/>
</dbReference>
<dbReference type="EMBL" id="AMZH03000904">
    <property type="protein sequence ID" value="RRT81461.1"/>
    <property type="molecule type" value="Genomic_DNA"/>
</dbReference>
<feature type="region of interest" description="Disordered" evidence="3">
    <location>
        <begin position="100"/>
        <end position="173"/>
    </location>
</feature>
<evidence type="ECO:0008006" key="6">
    <source>
        <dbReference type="Google" id="ProtNLM"/>
    </source>
</evidence>
<evidence type="ECO:0000313" key="5">
    <source>
        <dbReference type="Proteomes" id="UP000287651"/>
    </source>
</evidence>
<evidence type="ECO:0000256" key="1">
    <source>
        <dbReference type="ARBA" id="ARBA00004123"/>
    </source>
</evidence>
<dbReference type="AlphaFoldDB" id="A0A427AYZ1"/>
<gene>
    <name evidence="4" type="ORF">B296_00021145</name>
</gene>
<accession>A0A427AYZ1</accession>
<dbReference type="GO" id="GO:0005634">
    <property type="term" value="C:nucleus"/>
    <property type="evidence" value="ECO:0007669"/>
    <property type="project" value="UniProtKB-SubCell"/>
</dbReference>